<evidence type="ECO:0000313" key="3">
    <source>
        <dbReference type="Proteomes" id="UP000019116"/>
    </source>
</evidence>
<dbReference type="Gramene" id="TraesCS2A03G1262500.1">
    <property type="protein sequence ID" value="TraesCS2A03G1262500.1.CDS1"/>
    <property type="gene ID" value="TraesCS2A03G1262500"/>
</dbReference>
<name>A0A3B6B7D5_WHEAT</name>
<feature type="transmembrane region" description="Helical" evidence="1">
    <location>
        <begin position="182"/>
        <end position="207"/>
    </location>
</feature>
<feature type="transmembrane region" description="Helical" evidence="1">
    <location>
        <begin position="141"/>
        <end position="161"/>
    </location>
</feature>
<evidence type="ECO:0000256" key="1">
    <source>
        <dbReference type="SAM" id="Phobius"/>
    </source>
</evidence>
<dbReference type="RefSeq" id="XP_044454216.1">
    <property type="nucleotide sequence ID" value="XM_044598281.1"/>
</dbReference>
<proteinExistence type="predicted"/>
<dbReference type="Proteomes" id="UP000019116">
    <property type="component" value="Chromosome 2A"/>
</dbReference>
<feature type="transmembrane region" description="Helical" evidence="1">
    <location>
        <begin position="232"/>
        <end position="250"/>
    </location>
</feature>
<keyword evidence="3" id="KW-1185">Reference proteome</keyword>
<gene>
    <name evidence="2" type="primary">LOC123186529</name>
</gene>
<reference evidence="2" key="2">
    <citation type="submission" date="2018-10" db="UniProtKB">
        <authorList>
            <consortium name="EnsemblPlants"/>
        </authorList>
    </citation>
    <scope>IDENTIFICATION</scope>
</reference>
<evidence type="ECO:0000313" key="2">
    <source>
        <dbReference type="EnsemblPlants" id="TraesCS2A02G547300.1.cds1"/>
    </source>
</evidence>
<reference evidence="2" key="1">
    <citation type="submission" date="2018-08" db="EMBL/GenBank/DDBJ databases">
        <authorList>
            <person name="Rossello M."/>
        </authorList>
    </citation>
    <scope>NUCLEOTIDE SEQUENCE [LARGE SCALE GENOMIC DNA]</scope>
    <source>
        <strain evidence="2">cv. Chinese Spring</strain>
    </source>
</reference>
<dbReference type="Gramene" id="TraesMAC2A03G00801260.1">
    <property type="protein sequence ID" value="TraesMAC2A03G00801260.1.CDS1"/>
    <property type="gene ID" value="TraesMAC2A03G00801260"/>
</dbReference>
<dbReference type="OMA" id="RNTGFSC"/>
<dbReference type="PANTHER" id="PTHR34483">
    <property type="entry name" value="OS09G0129800 PROTEIN"/>
    <property type="match status" value="1"/>
</dbReference>
<dbReference type="AlphaFoldDB" id="A0A3B6B7D5"/>
<sequence>MAAKTPSSWCFSFLKEALILPTRNPKLFTPVFLVLAVATFLARSVHVVFIQPLVDDMVRSIYLIEMRNTGFSCAEGAKLEEGAIKIMLISIAQVILMLALGFVKKALAFFAASTTYSGDRYSLAELVRKVICKGNTLKGPAITFAVVTALDLAWTAVLVAMRAGTAVMMRGGQSRVLSVQGLVFLLTLLAELCFAVLALVSVAASVVDGERRGVRALRQAWRLMTRVRRKEGLLLVLLTYLLPTVVAPVYRAALVYSRRSMAAGLCVLAGYAFMFGALQLVYLAAATVFYYEAMESKEVVPCDAYAKIPSGEGDV</sequence>
<accession>A0A3B6B7D5</accession>
<dbReference type="PANTHER" id="PTHR34483:SF6">
    <property type="entry name" value="GENOME ASSEMBLY, CHROMOSOME: II"/>
    <property type="match status" value="1"/>
</dbReference>
<keyword evidence="1" id="KW-1133">Transmembrane helix</keyword>
<feature type="transmembrane region" description="Helical" evidence="1">
    <location>
        <begin position="262"/>
        <end position="291"/>
    </location>
</feature>
<feature type="transmembrane region" description="Helical" evidence="1">
    <location>
        <begin position="27"/>
        <end position="50"/>
    </location>
</feature>
<protein>
    <submittedName>
        <fullName evidence="2">Uncharacterized protein</fullName>
    </submittedName>
</protein>
<dbReference type="GeneID" id="123186529"/>
<dbReference type="EnsemblPlants" id="TraesCS2A02G547300.1">
    <property type="protein sequence ID" value="TraesCS2A02G547300.1.cds1"/>
    <property type="gene ID" value="TraesCS2A02G547300"/>
</dbReference>
<dbReference type="OrthoDB" id="644125at2759"/>
<keyword evidence="1" id="KW-0812">Transmembrane</keyword>
<dbReference type="Gramene" id="TraesCS2A02G547300.1">
    <property type="protein sequence ID" value="TraesCS2A02G547300.1.cds1"/>
    <property type="gene ID" value="TraesCS2A02G547300"/>
</dbReference>
<organism evidence="2">
    <name type="scientific">Triticum aestivum</name>
    <name type="common">Wheat</name>
    <dbReference type="NCBI Taxonomy" id="4565"/>
    <lineage>
        <taxon>Eukaryota</taxon>
        <taxon>Viridiplantae</taxon>
        <taxon>Streptophyta</taxon>
        <taxon>Embryophyta</taxon>
        <taxon>Tracheophyta</taxon>
        <taxon>Spermatophyta</taxon>
        <taxon>Magnoliopsida</taxon>
        <taxon>Liliopsida</taxon>
        <taxon>Poales</taxon>
        <taxon>Poaceae</taxon>
        <taxon>BOP clade</taxon>
        <taxon>Pooideae</taxon>
        <taxon>Triticodae</taxon>
        <taxon>Triticeae</taxon>
        <taxon>Triticinae</taxon>
        <taxon>Triticum</taxon>
    </lineage>
</organism>
<keyword evidence="1" id="KW-0472">Membrane</keyword>